<dbReference type="Proteomes" id="UP001055219">
    <property type="component" value="Unassembled WGS sequence"/>
</dbReference>
<evidence type="ECO:0000313" key="1">
    <source>
        <dbReference type="EMBL" id="KAI6780969.1"/>
    </source>
</evidence>
<protein>
    <submittedName>
        <fullName evidence="1">Uncharacterized protein</fullName>
    </submittedName>
</protein>
<dbReference type="AlphaFoldDB" id="A0A9P9XZW0"/>
<dbReference type="OrthoDB" id="4703408at2759"/>
<name>A0A9P9XZW0_9HYPO</name>
<dbReference type="RefSeq" id="XP_051361825.1">
    <property type="nucleotide sequence ID" value="XM_051506918.1"/>
</dbReference>
<comment type="caution">
    <text evidence="1">The sequence shown here is derived from an EMBL/GenBank/DDBJ whole genome shotgun (WGS) entry which is preliminary data.</text>
</comment>
<reference evidence="1" key="1">
    <citation type="journal article" date="2021" name="J Fungi (Basel)">
        <title>Genomic and Metabolomic Analyses of the Marine Fungus Emericellopsis cladophorae: Insights into Saltwater Adaptability Mechanisms and Its Biosynthetic Potential.</title>
        <authorList>
            <person name="Goncalves M.F.M."/>
            <person name="Hilario S."/>
            <person name="Van de Peer Y."/>
            <person name="Esteves A.C."/>
            <person name="Alves A."/>
        </authorList>
    </citation>
    <scope>NUCLEOTIDE SEQUENCE</scope>
    <source>
        <strain evidence="1">MUM 19.33</strain>
    </source>
</reference>
<gene>
    <name evidence="1" type="ORF">J7T54_003111</name>
</gene>
<evidence type="ECO:0000313" key="2">
    <source>
        <dbReference type="Proteomes" id="UP001055219"/>
    </source>
</evidence>
<accession>A0A9P9XZW0</accession>
<reference evidence="1" key="2">
    <citation type="submission" date="2022-07" db="EMBL/GenBank/DDBJ databases">
        <authorList>
            <person name="Goncalves M.F.M."/>
            <person name="Hilario S."/>
            <person name="Van De Peer Y."/>
            <person name="Esteves A.C."/>
            <person name="Alves A."/>
        </authorList>
    </citation>
    <scope>NUCLEOTIDE SEQUENCE</scope>
    <source>
        <strain evidence="1">MUM 19.33</strain>
    </source>
</reference>
<organism evidence="1 2">
    <name type="scientific">Emericellopsis cladophorae</name>
    <dbReference type="NCBI Taxonomy" id="2686198"/>
    <lineage>
        <taxon>Eukaryota</taxon>
        <taxon>Fungi</taxon>
        <taxon>Dikarya</taxon>
        <taxon>Ascomycota</taxon>
        <taxon>Pezizomycotina</taxon>
        <taxon>Sordariomycetes</taxon>
        <taxon>Hypocreomycetidae</taxon>
        <taxon>Hypocreales</taxon>
        <taxon>Bionectriaceae</taxon>
        <taxon>Emericellopsis</taxon>
    </lineage>
</organism>
<sequence>MCYILETHSLRCDVRPLFSNGEKPIVDTQSTPPPCDCEQDTDIPNALRCPQHGCCMLTKTTIYCTRPNVCEFWDCYLYEQRQPTPATLWTQHDVFDGPFLSSTPGPIASEDELFNEAYDLYVHYGRELYSLQQTITWCKTLFADFDAIWRECEGCVNTHLTFDCPFLTVRAEIMERMYDLDSQGVKAAREQAVHGNFLMSSAAVRTPFMGVSRVHDVVEQEDEWDHLVKSALAIVCEEQCN</sequence>
<dbReference type="EMBL" id="JAGIXG020000026">
    <property type="protein sequence ID" value="KAI6780969.1"/>
    <property type="molecule type" value="Genomic_DNA"/>
</dbReference>
<proteinExistence type="predicted"/>
<keyword evidence="2" id="KW-1185">Reference proteome</keyword>
<dbReference type="GeneID" id="75829616"/>